<evidence type="ECO:0000256" key="8">
    <source>
        <dbReference type="ARBA" id="ARBA00023157"/>
    </source>
</evidence>
<dbReference type="InterPro" id="IPR006026">
    <property type="entry name" value="Peptidase_Metallo"/>
</dbReference>
<dbReference type="KEGG" id="lak:106170445"/>
<keyword evidence="3 11" id="KW-0645">Protease</keyword>
<dbReference type="SUPFAM" id="SSF49854">
    <property type="entry name" value="Spermadhesin, CUB domain"/>
    <property type="match status" value="1"/>
</dbReference>
<evidence type="ECO:0000256" key="12">
    <source>
        <dbReference type="RuleBase" id="RU361183"/>
    </source>
</evidence>
<evidence type="ECO:0000256" key="6">
    <source>
        <dbReference type="ARBA" id="ARBA00022833"/>
    </source>
</evidence>
<feature type="binding site" evidence="11">
    <location>
        <position position="161"/>
    </location>
    <ligand>
        <name>Zn(2+)</name>
        <dbReference type="ChEBI" id="CHEBI:29105"/>
        <note>catalytic</note>
    </ligand>
</feature>
<dbReference type="RefSeq" id="XP_013405796.1">
    <property type="nucleotide sequence ID" value="XM_013550342.1"/>
</dbReference>
<evidence type="ECO:0000256" key="10">
    <source>
        <dbReference type="PROSITE-ProRule" id="PRU00059"/>
    </source>
</evidence>
<dbReference type="GO" id="GO:0008270">
    <property type="term" value="F:zinc ion binding"/>
    <property type="evidence" value="ECO:0007669"/>
    <property type="project" value="UniProtKB-UniRule"/>
</dbReference>
<dbReference type="PANTHER" id="PTHR10127:SF780">
    <property type="entry name" value="METALLOENDOPEPTIDASE"/>
    <property type="match status" value="1"/>
</dbReference>
<evidence type="ECO:0000256" key="2">
    <source>
        <dbReference type="ARBA" id="ARBA00022525"/>
    </source>
</evidence>
<feature type="binding site" evidence="11">
    <location>
        <position position="167"/>
    </location>
    <ligand>
        <name>Zn(2+)</name>
        <dbReference type="ChEBI" id="CHEBI:29105"/>
        <note>catalytic</note>
    </ligand>
</feature>
<evidence type="ECO:0000256" key="11">
    <source>
        <dbReference type="PROSITE-ProRule" id="PRU01211"/>
    </source>
</evidence>
<dbReference type="GO" id="GO:0006508">
    <property type="term" value="P:proteolysis"/>
    <property type="evidence" value="ECO:0007669"/>
    <property type="project" value="UniProtKB-KW"/>
</dbReference>
<dbReference type="InterPro" id="IPR000742">
    <property type="entry name" value="EGF"/>
</dbReference>
<dbReference type="InParanoid" id="A0A1S3J6B9"/>
<evidence type="ECO:0000259" key="13">
    <source>
        <dbReference type="PROSITE" id="PS01180"/>
    </source>
</evidence>
<keyword evidence="5 11" id="KW-0378">Hydrolase</keyword>
<feature type="binding site" evidence="11">
    <location>
        <position position="157"/>
    </location>
    <ligand>
        <name>Zn(2+)</name>
        <dbReference type="ChEBI" id="CHEBI:29105"/>
        <note>catalytic</note>
    </ligand>
</feature>
<reference evidence="16" key="1">
    <citation type="submission" date="2025-08" db="UniProtKB">
        <authorList>
            <consortium name="RefSeq"/>
        </authorList>
    </citation>
    <scope>IDENTIFICATION</scope>
    <source>
        <tissue evidence="16">Gonads</tissue>
    </source>
</reference>
<evidence type="ECO:0000256" key="5">
    <source>
        <dbReference type="ARBA" id="ARBA00022801"/>
    </source>
</evidence>
<dbReference type="GO" id="GO:0004222">
    <property type="term" value="F:metalloendopeptidase activity"/>
    <property type="evidence" value="ECO:0007669"/>
    <property type="project" value="UniProtKB-UniRule"/>
</dbReference>
<dbReference type="GO" id="GO:0018996">
    <property type="term" value="P:molting cycle, collagen and cuticulin-based cuticle"/>
    <property type="evidence" value="ECO:0007669"/>
    <property type="project" value="InterPro"/>
</dbReference>
<dbReference type="GeneID" id="106170445"/>
<feature type="domain" description="CUB" evidence="13">
    <location>
        <begin position="318"/>
        <end position="447"/>
    </location>
</feature>
<evidence type="ECO:0000256" key="3">
    <source>
        <dbReference type="ARBA" id="ARBA00022670"/>
    </source>
</evidence>
<evidence type="ECO:0000256" key="9">
    <source>
        <dbReference type="ARBA" id="ARBA00023180"/>
    </source>
</evidence>
<keyword evidence="9" id="KW-0325">Glycoprotein</keyword>
<dbReference type="Gene3D" id="3.40.390.10">
    <property type="entry name" value="Collagenase (Catalytic Domain)"/>
    <property type="match status" value="1"/>
</dbReference>
<keyword evidence="6 11" id="KW-0862">Zinc</keyword>
<dbReference type="Gene3D" id="2.60.120.290">
    <property type="entry name" value="Spermadhesin, CUB domain"/>
    <property type="match status" value="1"/>
</dbReference>
<comment type="caution">
    <text evidence="10">Lacks conserved residue(s) required for the propagation of feature annotation.</text>
</comment>
<dbReference type="PROSITE" id="PS01186">
    <property type="entry name" value="EGF_2"/>
    <property type="match status" value="1"/>
</dbReference>
<name>A0A1S3J6B9_LINAN</name>
<evidence type="ECO:0000259" key="14">
    <source>
        <dbReference type="PROSITE" id="PS51864"/>
    </source>
</evidence>
<accession>A0A1S3J6B9</accession>
<feature type="active site" evidence="11">
    <location>
        <position position="158"/>
    </location>
</feature>
<dbReference type="PROSITE" id="PS51864">
    <property type="entry name" value="ASTACIN"/>
    <property type="match status" value="1"/>
</dbReference>
<dbReference type="OrthoDB" id="291007at2759"/>
<evidence type="ECO:0000313" key="15">
    <source>
        <dbReference type="Proteomes" id="UP000085678"/>
    </source>
</evidence>
<protein>
    <recommendedName>
        <fullName evidence="12">Metalloendopeptidase</fullName>
        <ecNumber evidence="12">3.4.24.-</ecNumber>
    </recommendedName>
</protein>
<feature type="domain" description="Peptidase M12A" evidence="14">
    <location>
        <begin position="52"/>
        <end position="265"/>
    </location>
</feature>
<comment type="cofactor">
    <cofactor evidence="11 12">
        <name>Zn(2+)</name>
        <dbReference type="ChEBI" id="CHEBI:29105"/>
    </cofactor>
    <text evidence="11 12">Binds 1 zinc ion per subunit.</text>
</comment>
<dbReference type="Pfam" id="PF01400">
    <property type="entry name" value="Astacin"/>
    <property type="match status" value="1"/>
</dbReference>
<dbReference type="PROSITE" id="PS01180">
    <property type="entry name" value="CUB"/>
    <property type="match status" value="1"/>
</dbReference>
<dbReference type="PANTHER" id="PTHR10127">
    <property type="entry name" value="DISCOIDIN, CUB, EGF, LAMININ , AND ZINC METALLOPROTEASE DOMAIN CONTAINING"/>
    <property type="match status" value="1"/>
</dbReference>
<sequence>MCCNIVLLVGFEKCGMIYKAHLAVAVSIVCQVLSYSFEDSFRWKPAEHRRKRKIIDFKDKDKRLWSMPVPYAFSTNFTAESDRKIVRAAISEWELETCVKFREVEDQEEYERTTVVLVKPQDSSLCGVGAGRIYIFTGNRQVLFLGHRCLTVQTVAHEFGHVLGLYHEHARPDRDRYIDIIWSNLTNFESTKKQFSKKPEGSITTLGFPYDVASLMHYGPHIYGKTWDSVTIRAKDPLLQLSIGATTDTTIQFYDAKTVNYFYCNVSKLDTCRNSVMNLQCQHGGYPDPKSCHRCRCPQGFSGDLCEWHERYTGADPCGGVIPAESFNQSIYSPNYINEFEHFSYKKGQTCNWLIKAPHDKLIAVRFTGTRFGFPCTTYPYVTCDDYVEVRYGDDIGVTGARFCCQERPNVTIISSSNEVLVLLRSTRKEHAGCGKRFGFRLNYWMVNPVNRNGTKSRSSRLLAVNTLYLFFTYVWVVEWL</sequence>
<keyword evidence="4 11" id="KW-0479">Metal-binding</keyword>
<dbReference type="InterPro" id="IPR000859">
    <property type="entry name" value="CUB_dom"/>
</dbReference>
<dbReference type="AlphaFoldDB" id="A0A1S3J6B9"/>
<dbReference type="InterPro" id="IPR024079">
    <property type="entry name" value="MetalloPept_cat_dom_sf"/>
</dbReference>
<dbReference type="SMART" id="SM00235">
    <property type="entry name" value="ZnMc"/>
    <property type="match status" value="1"/>
</dbReference>
<keyword evidence="7 11" id="KW-0482">Metalloprotease</keyword>
<dbReference type="EC" id="3.4.24.-" evidence="12"/>
<dbReference type="InterPro" id="IPR035914">
    <property type="entry name" value="Sperma_CUB_dom_sf"/>
</dbReference>
<keyword evidence="2" id="KW-0964">Secreted</keyword>
<proteinExistence type="predicted"/>
<dbReference type="GO" id="GO:0005576">
    <property type="term" value="C:extracellular region"/>
    <property type="evidence" value="ECO:0007669"/>
    <property type="project" value="UniProtKB-SubCell"/>
</dbReference>
<dbReference type="PIRSF" id="PIRSF036365">
    <property type="entry name" value="Astacin_nematoda"/>
    <property type="match status" value="1"/>
</dbReference>
<evidence type="ECO:0000256" key="4">
    <source>
        <dbReference type="ARBA" id="ARBA00022723"/>
    </source>
</evidence>
<keyword evidence="15" id="KW-1185">Reference proteome</keyword>
<dbReference type="SUPFAM" id="SSF55486">
    <property type="entry name" value="Metalloproteases ('zincins'), catalytic domain"/>
    <property type="match status" value="1"/>
</dbReference>
<evidence type="ECO:0000256" key="1">
    <source>
        <dbReference type="ARBA" id="ARBA00004613"/>
    </source>
</evidence>
<dbReference type="InterPro" id="IPR001506">
    <property type="entry name" value="Peptidase_M12A"/>
</dbReference>
<dbReference type="InterPro" id="IPR017050">
    <property type="entry name" value="Metallopeptidase_nem"/>
</dbReference>
<organism evidence="15 16">
    <name type="scientific">Lingula anatina</name>
    <name type="common">Brachiopod</name>
    <name type="synonym">Lingula unguis</name>
    <dbReference type="NCBI Taxonomy" id="7574"/>
    <lineage>
        <taxon>Eukaryota</taxon>
        <taxon>Metazoa</taxon>
        <taxon>Spiralia</taxon>
        <taxon>Lophotrochozoa</taxon>
        <taxon>Brachiopoda</taxon>
        <taxon>Linguliformea</taxon>
        <taxon>Lingulata</taxon>
        <taxon>Lingulida</taxon>
        <taxon>Linguloidea</taxon>
        <taxon>Lingulidae</taxon>
        <taxon>Lingula</taxon>
    </lineage>
</organism>
<gene>
    <name evidence="16" type="primary">LOC106170445</name>
</gene>
<evidence type="ECO:0000256" key="7">
    <source>
        <dbReference type="ARBA" id="ARBA00023049"/>
    </source>
</evidence>
<dbReference type="Pfam" id="PF00431">
    <property type="entry name" value="CUB"/>
    <property type="match status" value="1"/>
</dbReference>
<dbReference type="Proteomes" id="UP000085678">
    <property type="component" value="Unplaced"/>
</dbReference>
<keyword evidence="8" id="KW-1015">Disulfide bond</keyword>
<dbReference type="SMART" id="SM00042">
    <property type="entry name" value="CUB"/>
    <property type="match status" value="1"/>
</dbReference>
<dbReference type="PROSITE" id="PS00022">
    <property type="entry name" value="EGF_1"/>
    <property type="match status" value="1"/>
</dbReference>
<dbReference type="PRINTS" id="PR00480">
    <property type="entry name" value="ASTACIN"/>
</dbReference>
<dbReference type="CDD" id="cd00041">
    <property type="entry name" value="CUB"/>
    <property type="match status" value="1"/>
</dbReference>
<evidence type="ECO:0000313" key="16">
    <source>
        <dbReference type="RefSeq" id="XP_013405796.1"/>
    </source>
</evidence>
<comment type="subcellular location">
    <subcellularLocation>
        <location evidence="1">Secreted</location>
    </subcellularLocation>
</comment>